<organism evidence="2">
    <name type="scientific">Thermodesulforhabdus norvegica</name>
    <dbReference type="NCBI Taxonomy" id="39841"/>
    <lineage>
        <taxon>Bacteria</taxon>
        <taxon>Pseudomonadati</taxon>
        <taxon>Thermodesulfobacteriota</taxon>
        <taxon>Syntrophobacteria</taxon>
        <taxon>Syntrophobacterales</taxon>
        <taxon>Thermodesulforhabdaceae</taxon>
        <taxon>Thermodesulforhabdus</taxon>
    </lineage>
</organism>
<sequence>VEKKGYDDLLRALKILKARKIPFTFIHIGDGEQRSKVLDCAGSLGLGDNVRFLGTLTQEEVLNYYRNCHCFALACKIARNGDRDGLPNVILEAMAVGIPVVSTNVSAIPEAVEDGVTGLLVPPGSPGAMADAIERTLKNPEEAAIRAKNARLLVERKFDQKFWHEKLFHLFNTYIKFDGRA</sequence>
<dbReference type="GO" id="GO:0016757">
    <property type="term" value="F:glycosyltransferase activity"/>
    <property type="evidence" value="ECO:0007669"/>
    <property type="project" value="InterPro"/>
</dbReference>
<dbReference type="Gene3D" id="3.40.50.2000">
    <property type="entry name" value="Glycogen Phosphorylase B"/>
    <property type="match status" value="1"/>
</dbReference>
<dbReference type="Pfam" id="PF00534">
    <property type="entry name" value="Glycos_transf_1"/>
    <property type="match status" value="1"/>
</dbReference>
<proteinExistence type="predicted"/>
<comment type="caution">
    <text evidence="2">The sequence shown here is derived from an EMBL/GenBank/DDBJ whole genome shotgun (WGS) entry which is preliminary data.</text>
</comment>
<evidence type="ECO:0000259" key="1">
    <source>
        <dbReference type="Pfam" id="PF00534"/>
    </source>
</evidence>
<protein>
    <submittedName>
        <fullName evidence="2">Colanic acid biosynthesis glycosyltransferase WcaL</fullName>
    </submittedName>
</protein>
<feature type="non-terminal residue" evidence="2">
    <location>
        <position position="1"/>
    </location>
</feature>
<name>A0A7C1AYW5_9BACT</name>
<dbReference type="InterPro" id="IPR001296">
    <property type="entry name" value="Glyco_trans_1"/>
</dbReference>
<dbReference type="PANTHER" id="PTHR12526">
    <property type="entry name" value="GLYCOSYLTRANSFERASE"/>
    <property type="match status" value="1"/>
</dbReference>
<dbReference type="SUPFAM" id="SSF53756">
    <property type="entry name" value="UDP-Glycosyltransferase/glycogen phosphorylase"/>
    <property type="match status" value="1"/>
</dbReference>
<evidence type="ECO:0000313" key="2">
    <source>
        <dbReference type="EMBL" id="HDL90396.1"/>
    </source>
</evidence>
<dbReference type="AlphaFoldDB" id="A0A7C1AYW5"/>
<dbReference type="PANTHER" id="PTHR12526:SF630">
    <property type="entry name" value="GLYCOSYLTRANSFERASE"/>
    <property type="match status" value="1"/>
</dbReference>
<feature type="domain" description="Glycosyl transferase family 1" evidence="1">
    <location>
        <begin position="2"/>
        <end position="151"/>
    </location>
</feature>
<reference evidence="2" key="1">
    <citation type="journal article" date="2020" name="mSystems">
        <title>Genome- and Community-Level Interaction Insights into Carbon Utilization and Element Cycling Functions of Hydrothermarchaeota in Hydrothermal Sediment.</title>
        <authorList>
            <person name="Zhou Z."/>
            <person name="Liu Y."/>
            <person name="Xu W."/>
            <person name="Pan J."/>
            <person name="Luo Z.H."/>
            <person name="Li M."/>
        </authorList>
    </citation>
    <scope>NUCLEOTIDE SEQUENCE [LARGE SCALE GENOMIC DNA]</scope>
    <source>
        <strain evidence="2">HyVt-19</strain>
    </source>
</reference>
<accession>A0A7C1AYW5</accession>
<dbReference type="EMBL" id="DQZW01000272">
    <property type="protein sequence ID" value="HDL90396.1"/>
    <property type="molecule type" value="Genomic_DNA"/>
</dbReference>
<dbReference type="Proteomes" id="UP000886355">
    <property type="component" value="Unassembled WGS sequence"/>
</dbReference>
<gene>
    <name evidence="2" type="ORF">ENG14_05785</name>
</gene>